<feature type="compositionally biased region" description="Basic and acidic residues" evidence="1">
    <location>
        <begin position="159"/>
        <end position="173"/>
    </location>
</feature>
<feature type="region of interest" description="Disordered" evidence="1">
    <location>
        <begin position="251"/>
        <end position="275"/>
    </location>
</feature>
<evidence type="ECO:0000256" key="1">
    <source>
        <dbReference type="SAM" id="MobiDB-lite"/>
    </source>
</evidence>
<sequence>MGSKSRTCLLLISLQIIQSIYTQDLTKRVPQGFMAMRGKKFNEDEYHKRKLPFFMAVKGKKLYDYLQNDPYPYKRAPVGFIGMRGKKDVDLIEPTYQDTSEYVPRRDGSIFGQIDYSTNEEALKDAGDFNLLNRLISEYLQQKEQQLTEGDVENGPNDSKSEEEYPSEHSNELTKRAAQMHQFFGVRGKKTNKRPFDLSFRGRFVGVRGKKDLKNAKEIRLLVDGAGEPWPKRKSQMNGFFGMRGKKWVEGQSRNSQNKLLSFPQPKRSKRNALS</sequence>
<dbReference type="AlphaFoldDB" id="A0A4C1VX77"/>
<keyword evidence="2" id="KW-0732">Signal</keyword>
<evidence type="ECO:0000313" key="4">
    <source>
        <dbReference type="Proteomes" id="UP000299102"/>
    </source>
</evidence>
<comment type="caution">
    <text evidence="3">The sequence shown here is derived from an EMBL/GenBank/DDBJ whole genome shotgun (WGS) entry which is preliminary data.</text>
</comment>
<keyword evidence="4" id="KW-1185">Reference proteome</keyword>
<proteinExistence type="predicted"/>
<name>A0A4C1VX77_EUMVA</name>
<accession>A0A4C1VX77</accession>
<evidence type="ECO:0000313" key="3">
    <source>
        <dbReference type="EMBL" id="GBP42435.1"/>
    </source>
</evidence>
<feature type="signal peptide" evidence="2">
    <location>
        <begin position="1"/>
        <end position="22"/>
    </location>
</feature>
<protein>
    <submittedName>
        <fullName evidence="3">Tachykinins</fullName>
    </submittedName>
</protein>
<evidence type="ECO:0000256" key="2">
    <source>
        <dbReference type="SAM" id="SignalP"/>
    </source>
</evidence>
<reference evidence="3 4" key="1">
    <citation type="journal article" date="2019" name="Commun. Biol.">
        <title>The bagworm genome reveals a unique fibroin gene that provides high tensile strength.</title>
        <authorList>
            <person name="Kono N."/>
            <person name="Nakamura H."/>
            <person name="Ohtoshi R."/>
            <person name="Tomita M."/>
            <person name="Numata K."/>
            <person name="Arakawa K."/>
        </authorList>
    </citation>
    <scope>NUCLEOTIDE SEQUENCE [LARGE SCALE GENOMIC DNA]</scope>
</reference>
<dbReference type="Proteomes" id="UP000299102">
    <property type="component" value="Unassembled WGS sequence"/>
</dbReference>
<feature type="chain" id="PRO_5020033603" evidence="2">
    <location>
        <begin position="23"/>
        <end position="275"/>
    </location>
</feature>
<dbReference type="EMBL" id="BGZK01000418">
    <property type="protein sequence ID" value="GBP42435.1"/>
    <property type="molecule type" value="Genomic_DNA"/>
</dbReference>
<feature type="region of interest" description="Disordered" evidence="1">
    <location>
        <begin position="146"/>
        <end position="173"/>
    </location>
</feature>
<gene>
    <name evidence="3" type="ORF">EVAR_47729_1</name>
</gene>
<organism evidence="3 4">
    <name type="scientific">Eumeta variegata</name>
    <name type="common">Bagworm moth</name>
    <name type="synonym">Eumeta japonica</name>
    <dbReference type="NCBI Taxonomy" id="151549"/>
    <lineage>
        <taxon>Eukaryota</taxon>
        <taxon>Metazoa</taxon>
        <taxon>Ecdysozoa</taxon>
        <taxon>Arthropoda</taxon>
        <taxon>Hexapoda</taxon>
        <taxon>Insecta</taxon>
        <taxon>Pterygota</taxon>
        <taxon>Neoptera</taxon>
        <taxon>Endopterygota</taxon>
        <taxon>Lepidoptera</taxon>
        <taxon>Glossata</taxon>
        <taxon>Ditrysia</taxon>
        <taxon>Tineoidea</taxon>
        <taxon>Psychidae</taxon>
        <taxon>Oiketicinae</taxon>
        <taxon>Eumeta</taxon>
    </lineage>
</organism>
<dbReference type="OrthoDB" id="5919137at2759"/>
<dbReference type="STRING" id="151549.A0A4C1VX77"/>